<evidence type="ECO:0000256" key="2">
    <source>
        <dbReference type="ARBA" id="ARBA00022448"/>
    </source>
</evidence>
<evidence type="ECO:0000256" key="7">
    <source>
        <dbReference type="ARBA" id="ARBA00023136"/>
    </source>
</evidence>
<feature type="transmembrane region" description="Helical" evidence="9">
    <location>
        <begin position="645"/>
        <end position="666"/>
    </location>
</feature>
<comment type="caution">
    <text evidence="11">The sequence shown here is derived from an EMBL/GenBank/DDBJ whole genome shotgun (WGS) entry which is preliminary data.</text>
</comment>
<keyword evidence="5" id="KW-0067">ATP-binding</keyword>
<evidence type="ECO:0000256" key="3">
    <source>
        <dbReference type="ARBA" id="ARBA00022692"/>
    </source>
</evidence>
<evidence type="ECO:0000313" key="12">
    <source>
        <dbReference type="Proteomes" id="UP001295423"/>
    </source>
</evidence>
<feature type="domain" description="ABC transporter" evidence="10">
    <location>
        <begin position="63"/>
        <end position="313"/>
    </location>
</feature>
<evidence type="ECO:0000256" key="6">
    <source>
        <dbReference type="ARBA" id="ARBA00022989"/>
    </source>
</evidence>
<keyword evidence="2" id="KW-0813">Transport</keyword>
<dbReference type="GO" id="GO:0005524">
    <property type="term" value="F:ATP binding"/>
    <property type="evidence" value="ECO:0007669"/>
    <property type="project" value="UniProtKB-KW"/>
</dbReference>
<dbReference type="InterPro" id="IPR027417">
    <property type="entry name" value="P-loop_NTPase"/>
</dbReference>
<dbReference type="Pfam" id="PF01061">
    <property type="entry name" value="ABC2_membrane"/>
    <property type="match status" value="1"/>
</dbReference>
<keyword evidence="12" id="KW-1185">Reference proteome</keyword>
<dbReference type="InterPro" id="IPR013525">
    <property type="entry name" value="ABC2_TM"/>
</dbReference>
<feature type="region of interest" description="Disordered" evidence="8">
    <location>
        <begin position="1"/>
        <end position="40"/>
    </location>
</feature>
<evidence type="ECO:0000259" key="10">
    <source>
        <dbReference type="PROSITE" id="PS50893"/>
    </source>
</evidence>
<dbReference type="GO" id="GO:0140359">
    <property type="term" value="F:ABC-type transporter activity"/>
    <property type="evidence" value="ECO:0007669"/>
    <property type="project" value="InterPro"/>
</dbReference>
<reference evidence="11" key="1">
    <citation type="submission" date="2023-08" db="EMBL/GenBank/DDBJ databases">
        <authorList>
            <person name="Audoor S."/>
            <person name="Bilcke G."/>
        </authorList>
    </citation>
    <scope>NUCLEOTIDE SEQUENCE</scope>
</reference>
<feature type="transmembrane region" description="Helical" evidence="9">
    <location>
        <begin position="538"/>
        <end position="563"/>
    </location>
</feature>
<accession>A0AAD2JLI3</accession>
<keyword evidence="6 9" id="KW-1133">Transmembrane helix</keyword>
<dbReference type="InterPro" id="IPR003593">
    <property type="entry name" value="AAA+_ATPase"/>
</dbReference>
<sequence>MTSEEKTAYKNKSHTKGHEKKHSKFHQKSHKDPPGFVDDIEMNHETSVPRENDPFAPRGGKALLWQNINMTLKGKDGVEDRHLLKDVWGGVPQKQTTAIMGPSGAGKTSLLNILAGRAKSRGALSVESDIRLNNYQVDPTDISVRKNIAFVAQDDSLMVTQTPREAIYFSAKLRLPKSTKEEEILNLVDSMLEELGLSHCADTIVGGPLLKGISGGERKRTSVGVELVTKPSMVFLDEPTSGLDSYSAVQLCNVLRKVANAGASVLFTIHQPASEIFNAFDNIILMNKGRVMYQGSVDVVPEFFKERGQKIPKNYNPADWIMHVAQAVDLDQLDADGFFPKDTRVLGEPLRSGIDKKKNFGLSMTRRTISSGHGDDSSKTISFDAAVVEQGILSNNGSFERVSVMTQTRMMFVREFKNLKRDKGALVGRLGFTTAIATLIGVVFWKVGELPRDVPMNLNSQFGALTMVLMAGMMGTAQPALLTFPQERPVFLREYSTNHYSVVSYFLSRLTIEVLVTALQCFLLVLVSFLMVGLQSNFMFFFINTYALAMVSTALAVMLGCSVEDPKLATQMMPLVFIPQLLLAGFFISPTLIPAWLRWLRWAFSLTYVMRLGVLEEFSDCQGEKASMACDGLINSIEADSDESWWYWLTLAVLFVVFRLLALFILRRKATKFL</sequence>
<dbReference type="PANTHER" id="PTHR48041">
    <property type="entry name" value="ABC TRANSPORTER G FAMILY MEMBER 28"/>
    <property type="match status" value="1"/>
</dbReference>
<comment type="subcellular location">
    <subcellularLocation>
        <location evidence="1">Membrane</location>
        <topology evidence="1">Multi-pass membrane protein</topology>
    </subcellularLocation>
</comment>
<dbReference type="GO" id="GO:0016887">
    <property type="term" value="F:ATP hydrolysis activity"/>
    <property type="evidence" value="ECO:0007669"/>
    <property type="project" value="InterPro"/>
</dbReference>
<feature type="transmembrane region" description="Helical" evidence="9">
    <location>
        <begin position="506"/>
        <end position="532"/>
    </location>
</feature>
<keyword evidence="3 9" id="KW-0812">Transmembrane</keyword>
<dbReference type="Pfam" id="PF00005">
    <property type="entry name" value="ABC_tran"/>
    <property type="match status" value="1"/>
</dbReference>
<dbReference type="InterPro" id="IPR050352">
    <property type="entry name" value="ABCG_transporters"/>
</dbReference>
<dbReference type="PANTHER" id="PTHR48041:SF139">
    <property type="entry name" value="PROTEIN SCARLET"/>
    <property type="match status" value="1"/>
</dbReference>
<dbReference type="AlphaFoldDB" id="A0AAD2JLI3"/>
<protein>
    <recommendedName>
        <fullName evidence="10">ABC transporter domain-containing protein</fullName>
    </recommendedName>
</protein>
<keyword evidence="4" id="KW-0547">Nucleotide-binding</keyword>
<dbReference type="SUPFAM" id="SSF52540">
    <property type="entry name" value="P-loop containing nucleoside triphosphate hydrolases"/>
    <property type="match status" value="1"/>
</dbReference>
<proteinExistence type="predicted"/>
<dbReference type="EMBL" id="CAKOGP040002091">
    <property type="protein sequence ID" value="CAJ1961665.1"/>
    <property type="molecule type" value="Genomic_DNA"/>
</dbReference>
<evidence type="ECO:0000313" key="11">
    <source>
        <dbReference type="EMBL" id="CAJ1961665.1"/>
    </source>
</evidence>
<dbReference type="InterPro" id="IPR043926">
    <property type="entry name" value="ABCG_dom"/>
</dbReference>
<name>A0AAD2JLI3_9STRA</name>
<organism evidence="11 12">
    <name type="scientific">Cylindrotheca closterium</name>
    <dbReference type="NCBI Taxonomy" id="2856"/>
    <lineage>
        <taxon>Eukaryota</taxon>
        <taxon>Sar</taxon>
        <taxon>Stramenopiles</taxon>
        <taxon>Ochrophyta</taxon>
        <taxon>Bacillariophyta</taxon>
        <taxon>Bacillariophyceae</taxon>
        <taxon>Bacillariophycidae</taxon>
        <taxon>Bacillariales</taxon>
        <taxon>Bacillariaceae</taxon>
        <taxon>Cylindrotheca</taxon>
    </lineage>
</organism>
<gene>
    <name evidence="11" type="ORF">CYCCA115_LOCUS19310</name>
</gene>
<feature type="transmembrane region" description="Helical" evidence="9">
    <location>
        <begin position="465"/>
        <end position="485"/>
    </location>
</feature>
<dbReference type="Gene3D" id="3.40.50.300">
    <property type="entry name" value="P-loop containing nucleotide triphosphate hydrolases"/>
    <property type="match status" value="1"/>
</dbReference>
<feature type="compositionally biased region" description="Basic residues" evidence="8">
    <location>
        <begin position="9"/>
        <end position="29"/>
    </location>
</feature>
<dbReference type="InterPro" id="IPR003439">
    <property type="entry name" value="ABC_transporter-like_ATP-bd"/>
</dbReference>
<dbReference type="Proteomes" id="UP001295423">
    <property type="component" value="Unassembled WGS sequence"/>
</dbReference>
<dbReference type="Pfam" id="PF19055">
    <property type="entry name" value="ABC2_membrane_7"/>
    <property type="match status" value="1"/>
</dbReference>
<dbReference type="GO" id="GO:0016020">
    <property type="term" value="C:membrane"/>
    <property type="evidence" value="ECO:0007669"/>
    <property type="project" value="UniProtKB-SubCell"/>
</dbReference>
<feature type="transmembrane region" description="Helical" evidence="9">
    <location>
        <begin position="575"/>
        <end position="597"/>
    </location>
</feature>
<keyword evidence="7 9" id="KW-0472">Membrane</keyword>
<dbReference type="PROSITE" id="PS50893">
    <property type="entry name" value="ABC_TRANSPORTER_2"/>
    <property type="match status" value="1"/>
</dbReference>
<dbReference type="SMART" id="SM00382">
    <property type="entry name" value="AAA"/>
    <property type="match status" value="1"/>
</dbReference>
<evidence type="ECO:0000256" key="9">
    <source>
        <dbReference type="SAM" id="Phobius"/>
    </source>
</evidence>
<evidence type="ECO:0000256" key="8">
    <source>
        <dbReference type="SAM" id="MobiDB-lite"/>
    </source>
</evidence>
<evidence type="ECO:0000256" key="1">
    <source>
        <dbReference type="ARBA" id="ARBA00004141"/>
    </source>
</evidence>
<feature type="transmembrane region" description="Helical" evidence="9">
    <location>
        <begin position="426"/>
        <end position="445"/>
    </location>
</feature>
<evidence type="ECO:0000256" key="5">
    <source>
        <dbReference type="ARBA" id="ARBA00022840"/>
    </source>
</evidence>
<evidence type="ECO:0000256" key="4">
    <source>
        <dbReference type="ARBA" id="ARBA00022741"/>
    </source>
</evidence>